<dbReference type="EMBL" id="JAUEPS010000015">
    <property type="protein sequence ID" value="KAK0459342.1"/>
    <property type="molecule type" value="Genomic_DNA"/>
</dbReference>
<evidence type="ECO:0000313" key="2">
    <source>
        <dbReference type="EMBL" id="KAK0459342.1"/>
    </source>
</evidence>
<dbReference type="InterPro" id="IPR002347">
    <property type="entry name" value="SDR_fam"/>
</dbReference>
<dbReference type="Gene3D" id="3.40.50.720">
    <property type="entry name" value="NAD(P)-binding Rossmann-like Domain"/>
    <property type="match status" value="1"/>
</dbReference>
<name>A0AA39KE66_ARMTA</name>
<evidence type="ECO:0000256" key="1">
    <source>
        <dbReference type="ARBA" id="ARBA00023002"/>
    </source>
</evidence>
<reference evidence="2" key="1">
    <citation type="submission" date="2023-06" db="EMBL/GenBank/DDBJ databases">
        <authorList>
            <consortium name="Lawrence Berkeley National Laboratory"/>
            <person name="Ahrendt S."/>
            <person name="Sahu N."/>
            <person name="Indic B."/>
            <person name="Wong-Bajracharya J."/>
            <person name="Merenyi Z."/>
            <person name="Ke H.-M."/>
            <person name="Monk M."/>
            <person name="Kocsube S."/>
            <person name="Drula E."/>
            <person name="Lipzen A."/>
            <person name="Balint B."/>
            <person name="Henrissat B."/>
            <person name="Andreopoulos B."/>
            <person name="Martin F.M."/>
            <person name="Harder C.B."/>
            <person name="Rigling D."/>
            <person name="Ford K.L."/>
            <person name="Foster G.D."/>
            <person name="Pangilinan J."/>
            <person name="Papanicolaou A."/>
            <person name="Barry K."/>
            <person name="LaButti K."/>
            <person name="Viragh M."/>
            <person name="Koriabine M."/>
            <person name="Yan M."/>
            <person name="Riley R."/>
            <person name="Champramary S."/>
            <person name="Plett K.L."/>
            <person name="Tsai I.J."/>
            <person name="Slot J."/>
            <person name="Sipos G."/>
            <person name="Plett J."/>
            <person name="Nagy L.G."/>
            <person name="Grigoriev I.V."/>
        </authorList>
    </citation>
    <scope>NUCLEOTIDE SEQUENCE</scope>
    <source>
        <strain evidence="2">CCBAS 213</strain>
    </source>
</reference>
<evidence type="ECO:0000313" key="3">
    <source>
        <dbReference type="Proteomes" id="UP001175211"/>
    </source>
</evidence>
<dbReference type="Proteomes" id="UP001175211">
    <property type="component" value="Unassembled WGS sequence"/>
</dbReference>
<dbReference type="AlphaFoldDB" id="A0AA39KE66"/>
<keyword evidence="1" id="KW-0560">Oxidoreductase</keyword>
<protein>
    <recommendedName>
        <fullName evidence="4">NAD(P)-binding protein</fullName>
    </recommendedName>
</protein>
<dbReference type="GO" id="GO:0016491">
    <property type="term" value="F:oxidoreductase activity"/>
    <property type="evidence" value="ECO:0007669"/>
    <property type="project" value="UniProtKB-KW"/>
</dbReference>
<dbReference type="RefSeq" id="XP_060331568.1">
    <property type="nucleotide sequence ID" value="XM_060467510.1"/>
</dbReference>
<organism evidence="2 3">
    <name type="scientific">Armillaria tabescens</name>
    <name type="common">Ringless honey mushroom</name>
    <name type="synonym">Agaricus tabescens</name>
    <dbReference type="NCBI Taxonomy" id="1929756"/>
    <lineage>
        <taxon>Eukaryota</taxon>
        <taxon>Fungi</taxon>
        <taxon>Dikarya</taxon>
        <taxon>Basidiomycota</taxon>
        <taxon>Agaricomycotina</taxon>
        <taxon>Agaricomycetes</taxon>
        <taxon>Agaricomycetidae</taxon>
        <taxon>Agaricales</taxon>
        <taxon>Marasmiineae</taxon>
        <taxon>Physalacriaceae</taxon>
        <taxon>Desarmillaria</taxon>
    </lineage>
</organism>
<dbReference type="PRINTS" id="PR00081">
    <property type="entry name" value="GDHRDH"/>
</dbReference>
<dbReference type="InterPro" id="IPR036291">
    <property type="entry name" value="NAD(P)-bd_dom_sf"/>
</dbReference>
<dbReference type="SUPFAM" id="SSF51735">
    <property type="entry name" value="NAD(P)-binding Rossmann-fold domains"/>
    <property type="match status" value="1"/>
</dbReference>
<evidence type="ECO:0008006" key="4">
    <source>
        <dbReference type="Google" id="ProtNLM"/>
    </source>
</evidence>
<gene>
    <name evidence="2" type="ORF">EV420DRAFT_1269523</name>
</gene>
<accession>A0AA39KE66</accession>
<dbReference type="PANTHER" id="PTHR43157:SF31">
    <property type="entry name" value="PHOSPHATIDYLINOSITOL-GLYCAN BIOSYNTHESIS CLASS F PROTEIN"/>
    <property type="match status" value="1"/>
</dbReference>
<sequence length="249" mass="27408">MSDLEGKVVIVTGGSSGIGKEMVRELLLHNAKVYLTARNPEKTRNVIEELTKATGKTAIFLNLNLRPEVCQSRCGGVPLVRIASYAAAEHFSSLPGKRRVYDRCAGGRLIIIGTSQRHAMPGPSDMLTVQGYDYYFGVNVLGHFYFTKLPLPALLATEDKARVVKTSSSAIYLPLGSKILFDTLKDGQTKKSKSPMHLYGQFSMFVDVMFVLELARGYGDKGIVSISLHPGNLKTDLDQHANWSNTVIW</sequence>
<dbReference type="Pfam" id="PF00106">
    <property type="entry name" value="adh_short"/>
    <property type="match status" value="1"/>
</dbReference>
<keyword evidence="3" id="KW-1185">Reference proteome</keyword>
<dbReference type="PANTHER" id="PTHR43157">
    <property type="entry name" value="PHOSPHATIDYLINOSITOL-GLYCAN BIOSYNTHESIS CLASS F PROTEIN-RELATED"/>
    <property type="match status" value="1"/>
</dbReference>
<dbReference type="GeneID" id="85351058"/>
<proteinExistence type="predicted"/>
<comment type="caution">
    <text evidence="2">The sequence shown here is derived from an EMBL/GenBank/DDBJ whole genome shotgun (WGS) entry which is preliminary data.</text>
</comment>